<gene>
    <name evidence="1" type="ORF">AS026_30895</name>
</gene>
<accession>A0A125Q9K8</accession>
<sequence>MPIDYRELFDVATKPIPQRILNLLSVKWGFGAIGTNRETTRLHRGEEPGGWLECLAIAFRCSRAVKKAE</sequence>
<protein>
    <submittedName>
        <fullName evidence="1">Uncharacterized protein</fullName>
    </submittedName>
</protein>
<proteinExistence type="predicted"/>
<name>A0A125Q9K8_9HYPH</name>
<evidence type="ECO:0000313" key="2">
    <source>
        <dbReference type="Proteomes" id="UP000068164"/>
    </source>
</evidence>
<organism evidence="1 2">
    <name type="scientific">Rhizobium altiplani</name>
    <dbReference type="NCBI Taxonomy" id="1864509"/>
    <lineage>
        <taxon>Bacteria</taxon>
        <taxon>Pseudomonadati</taxon>
        <taxon>Pseudomonadota</taxon>
        <taxon>Alphaproteobacteria</taxon>
        <taxon>Hyphomicrobiales</taxon>
        <taxon>Rhizobiaceae</taxon>
        <taxon>Rhizobium/Agrobacterium group</taxon>
        <taxon>Rhizobium</taxon>
    </lineage>
</organism>
<reference evidence="1 2" key="1">
    <citation type="submission" date="2015-11" db="EMBL/GenBank/DDBJ databases">
        <title>Draft Genome Sequence of the Strain BR 10423 (Rhizobium sp.) isolated from nodules of Mimosa pudica.</title>
        <authorList>
            <person name="Barauna A.C."/>
            <person name="Zilli J.E."/>
            <person name="Simoes-Araujo J.L."/>
            <person name="Reis V.M."/>
            <person name="James E.K."/>
            <person name="Reis F.B.Jr."/>
            <person name="Rouws L.F."/>
            <person name="Passos S.R."/>
            <person name="Gois S.R."/>
        </authorList>
    </citation>
    <scope>NUCLEOTIDE SEQUENCE [LARGE SCALE GENOMIC DNA]</scope>
    <source>
        <strain evidence="1 2">BR10423</strain>
    </source>
</reference>
<keyword evidence="2" id="KW-1185">Reference proteome</keyword>
<dbReference type="AlphaFoldDB" id="A0A125Q9K8"/>
<comment type="caution">
    <text evidence="1">The sequence shown here is derived from an EMBL/GenBank/DDBJ whole genome shotgun (WGS) entry which is preliminary data.</text>
</comment>
<dbReference type="EMBL" id="LNCD01000026">
    <property type="protein sequence ID" value="KWV57710.1"/>
    <property type="molecule type" value="Genomic_DNA"/>
</dbReference>
<evidence type="ECO:0000313" key="1">
    <source>
        <dbReference type="EMBL" id="KWV57710.1"/>
    </source>
</evidence>
<dbReference type="Proteomes" id="UP000068164">
    <property type="component" value="Unassembled WGS sequence"/>
</dbReference>